<dbReference type="GO" id="GO:0046677">
    <property type="term" value="P:response to antibiotic"/>
    <property type="evidence" value="ECO:0007669"/>
    <property type="project" value="UniProtKB-KW"/>
</dbReference>
<dbReference type="GO" id="GO:0050071">
    <property type="term" value="F:phosphatidylglycerol lysyltransferase activity"/>
    <property type="evidence" value="ECO:0007669"/>
    <property type="project" value="UniProtKB-EC"/>
</dbReference>
<feature type="transmembrane region" description="Helical" evidence="6">
    <location>
        <begin position="268"/>
        <end position="290"/>
    </location>
</feature>
<dbReference type="PANTHER" id="PTHR37693">
    <property type="entry name" value="PHOSPHATIDYLGLYCEROL LYSYLTRANSFERASE"/>
    <property type="match status" value="1"/>
</dbReference>
<feature type="transmembrane region" description="Helical" evidence="6">
    <location>
        <begin position="125"/>
        <end position="149"/>
    </location>
</feature>
<comment type="subcellular location">
    <subcellularLocation>
        <location evidence="1 6">Cell membrane</location>
        <topology evidence="1 6">Multi-pass membrane protein</topology>
    </subcellularLocation>
</comment>
<comment type="catalytic activity">
    <reaction evidence="6">
        <text>L-lysyl-tRNA(Lys) + a 1,2-diacyl-sn-glycero-3-phospho-(1'-sn-glycerol) = a 1,2-diacyl-sn-glycero-3-phospho-1'-(3'-O-L-lysyl)-sn-glycerol + tRNA(Lys)</text>
        <dbReference type="Rhea" id="RHEA:10668"/>
        <dbReference type="Rhea" id="RHEA-COMP:9696"/>
        <dbReference type="Rhea" id="RHEA-COMP:9697"/>
        <dbReference type="ChEBI" id="CHEBI:64716"/>
        <dbReference type="ChEBI" id="CHEBI:75792"/>
        <dbReference type="ChEBI" id="CHEBI:78442"/>
        <dbReference type="ChEBI" id="CHEBI:78529"/>
        <dbReference type="EC" id="2.3.2.3"/>
    </reaction>
</comment>
<dbReference type="EC" id="2.3.2.3" evidence="6"/>
<evidence type="ECO:0000256" key="1">
    <source>
        <dbReference type="ARBA" id="ARBA00004651"/>
    </source>
</evidence>
<dbReference type="GO" id="GO:0005886">
    <property type="term" value="C:plasma membrane"/>
    <property type="evidence" value="ECO:0007669"/>
    <property type="project" value="UniProtKB-SubCell"/>
</dbReference>
<comment type="similarity">
    <text evidence="6">Belongs to the LPG synthase family.</text>
</comment>
<dbReference type="Proteomes" id="UP000253034">
    <property type="component" value="Unassembled WGS sequence"/>
</dbReference>
<dbReference type="AlphaFoldDB" id="A0A369B3T2"/>
<dbReference type="EMBL" id="QPJT01000012">
    <property type="protein sequence ID" value="RCX16121.1"/>
    <property type="molecule type" value="Genomic_DNA"/>
</dbReference>
<keyword evidence="5 6" id="KW-0472">Membrane</keyword>
<dbReference type="Pfam" id="PF03706">
    <property type="entry name" value="LPG_synthase_TM"/>
    <property type="match status" value="1"/>
</dbReference>
<dbReference type="OrthoDB" id="9810654at2"/>
<evidence type="ECO:0000256" key="2">
    <source>
        <dbReference type="ARBA" id="ARBA00022475"/>
    </source>
</evidence>
<dbReference type="NCBIfam" id="TIGR00374">
    <property type="entry name" value="flippase-like domain"/>
    <property type="match status" value="1"/>
</dbReference>
<evidence type="ECO:0000313" key="8">
    <source>
        <dbReference type="Proteomes" id="UP000253034"/>
    </source>
</evidence>
<keyword evidence="6" id="KW-0808">Transferase</keyword>
<name>A0A369B3T2_9FIRM</name>
<keyword evidence="6" id="KW-0443">Lipid metabolism</keyword>
<evidence type="ECO:0000313" key="7">
    <source>
        <dbReference type="EMBL" id="RCX16121.1"/>
    </source>
</evidence>
<proteinExistence type="inferred from homology"/>
<sequence>MKILTFLKKHKAFVNGLLFLMVAFLTGYTIFYGNNISDLIKSLGNVSLFVSLLCLTAALVFVYTESIILWILLKLKHKKLSIFRCLKYVLIGYFYSGITPSASGGQPAQLYYMAKDGNDAAKSTVALLSMALFYKLVMVIMGIALFLFWSKGITEYFGVYIWVYYLGLALNILILFVILAFMLIPEKTKSIIHKLMRLLIKLKILKENNCRNEKIDSFIEGYKDSVDFLFKNKLKMGVLTLLTFIQRSSLLLIPVFIYLGLPLEGKSIFTILYIQAAIYVAVDMLPIPGAQGITELIYISALRSIFTKKYLAASMIITRSASFYLIFIVGIFVVLFNRKFIRNRSLLHE</sequence>
<feature type="transmembrane region" description="Helical" evidence="6">
    <location>
        <begin position="85"/>
        <end position="105"/>
    </location>
</feature>
<keyword evidence="2" id="KW-1003">Cell membrane</keyword>
<organism evidence="7 8">
    <name type="scientific">Anaerobacterium chartisolvens</name>
    <dbReference type="NCBI Taxonomy" id="1297424"/>
    <lineage>
        <taxon>Bacteria</taxon>
        <taxon>Bacillati</taxon>
        <taxon>Bacillota</taxon>
        <taxon>Clostridia</taxon>
        <taxon>Eubacteriales</taxon>
        <taxon>Oscillospiraceae</taxon>
        <taxon>Anaerobacterium</taxon>
    </lineage>
</organism>
<evidence type="ECO:0000256" key="3">
    <source>
        <dbReference type="ARBA" id="ARBA00022692"/>
    </source>
</evidence>
<reference evidence="7 8" key="1">
    <citation type="submission" date="2018-07" db="EMBL/GenBank/DDBJ databases">
        <title>Genomic Encyclopedia of Type Strains, Phase IV (KMG-IV): sequencing the most valuable type-strain genomes for metagenomic binning, comparative biology and taxonomic classification.</title>
        <authorList>
            <person name="Goeker M."/>
        </authorList>
    </citation>
    <scope>NUCLEOTIDE SEQUENCE [LARGE SCALE GENOMIC DNA]</scope>
    <source>
        <strain evidence="7 8">DSM 27016</strain>
    </source>
</reference>
<gene>
    <name evidence="6" type="primary">mprF</name>
    <name evidence="7" type="ORF">DFR58_112103</name>
</gene>
<dbReference type="RefSeq" id="WP_114298044.1">
    <property type="nucleotide sequence ID" value="NZ_QPJT01000012.1"/>
</dbReference>
<feature type="transmembrane region" description="Helical" evidence="6">
    <location>
        <begin position="46"/>
        <end position="73"/>
    </location>
</feature>
<evidence type="ECO:0000256" key="4">
    <source>
        <dbReference type="ARBA" id="ARBA00022989"/>
    </source>
</evidence>
<feature type="transmembrane region" description="Helical" evidence="6">
    <location>
        <begin position="310"/>
        <end position="336"/>
    </location>
</feature>
<dbReference type="GO" id="GO:0006629">
    <property type="term" value="P:lipid metabolic process"/>
    <property type="evidence" value="ECO:0007669"/>
    <property type="project" value="UniProtKB-KW"/>
</dbReference>
<accession>A0A369B3T2</accession>
<dbReference type="PANTHER" id="PTHR37693:SF1">
    <property type="entry name" value="INTEGRAL MEMBRANE PROTEIN"/>
    <property type="match status" value="1"/>
</dbReference>
<keyword evidence="8" id="KW-1185">Reference proteome</keyword>
<feature type="transmembrane region" description="Helical" evidence="6">
    <location>
        <begin position="161"/>
        <end position="184"/>
    </location>
</feature>
<evidence type="ECO:0000256" key="5">
    <source>
        <dbReference type="ARBA" id="ARBA00023136"/>
    </source>
</evidence>
<comment type="function">
    <text evidence="6">Catalyzes the transfer of a lysyl group from L-lysyl-tRNA(Lys) to membrane-bound phosphatidylglycerol (PG), which produces lysylphosphatidylglycerol (LPG), a major component of the bacterial membrane with a positive net charge. LPG synthesis contributes to bacterial virulence as it is involved in the resistance mechanism against cationic antimicrobial peptides (CAMP) produces by the host's immune system (defensins, cathelicidins) and by the competing microorganisms.</text>
</comment>
<keyword evidence="4 6" id="KW-1133">Transmembrane helix</keyword>
<dbReference type="InterPro" id="IPR022791">
    <property type="entry name" value="L-PG_synthase/AglD"/>
</dbReference>
<protein>
    <recommendedName>
        <fullName evidence="6">Phosphatidylglycerol lysyltransferase</fullName>
        <ecNumber evidence="6">2.3.2.3</ecNumber>
    </recommendedName>
    <alternativeName>
        <fullName evidence="6">Lysylphosphatidylglycerol synthase</fullName>
    </alternativeName>
</protein>
<evidence type="ECO:0000256" key="6">
    <source>
        <dbReference type="RuleBase" id="RU363042"/>
    </source>
</evidence>
<keyword evidence="6" id="KW-0046">Antibiotic resistance</keyword>
<comment type="caution">
    <text evidence="7">The sequence shown here is derived from an EMBL/GenBank/DDBJ whole genome shotgun (WGS) entry which is preliminary data.</text>
</comment>
<feature type="transmembrane region" description="Helical" evidence="6">
    <location>
        <begin position="238"/>
        <end position="261"/>
    </location>
</feature>
<keyword evidence="3 6" id="KW-0812">Transmembrane</keyword>
<feature type="transmembrane region" description="Helical" evidence="6">
    <location>
        <begin position="12"/>
        <end position="34"/>
    </location>
</feature>